<feature type="coiled-coil region" evidence="2">
    <location>
        <begin position="506"/>
        <end position="576"/>
    </location>
</feature>
<dbReference type="PANTHER" id="PTHR36812">
    <property type="entry name" value="NEUROFILAMENT TRIPLET M PROTEIN-LIKE PROTEIN"/>
    <property type="match status" value="1"/>
</dbReference>
<comment type="caution">
    <text evidence="5">The sequence shown here is derived from an EMBL/GenBank/DDBJ whole genome shotgun (WGS) entry which is preliminary data.</text>
</comment>
<feature type="region of interest" description="Disordered" evidence="3">
    <location>
        <begin position="275"/>
        <end position="317"/>
    </location>
</feature>
<dbReference type="EMBL" id="SNRW01008795">
    <property type="protein sequence ID" value="KAA6378970.1"/>
    <property type="molecule type" value="Genomic_DNA"/>
</dbReference>
<feature type="compositionally biased region" description="Low complexity" evidence="3">
    <location>
        <begin position="294"/>
        <end position="317"/>
    </location>
</feature>
<protein>
    <recommendedName>
        <fullName evidence="4">Chorein N-terminal domain-containing protein</fullName>
    </recommendedName>
</protein>
<proteinExistence type="predicted"/>
<evidence type="ECO:0000256" key="3">
    <source>
        <dbReference type="SAM" id="MobiDB-lite"/>
    </source>
</evidence>
<dbReference type="OrthoDB" id="428159at2759"/>
<feature type="compositionally biased region" description="Polar residues" evidence="3">
    <location>
        <begin position="927"/>
        <end position="940"/>
    </location>
</feature>
<feature type="domain" description="Chorein N-terminal" evidence="4">
    <location>
        <begin position="27"/>
        <end position="235"/>
    </location>
</feature>
<feature type="region of interest" description="Disordered" evidence="3">
    <location>
        <begin position="1168"/>
        <end position="1195"/>
    </location>
</feature>
<evidence type="ECO:0000313" key="5">
    <source>
        <dbReference type="EMBL" id="KAA6378970.1"/>
    </source>
</evidence>
<gene>
    <name evidence="5" type="ORF">EZS28_025503</name>
</gene>
<evidence type="ECO:0000256" key="2">
    <source>
        <dbReference type="SAM" id="Coils"/>
    </source>
</evidence>
<dbReference type="PANTHER" id="PTHR36812:SF9">
    <property type="entry name" value="MYB-LIKE PROTEIN X ISOFORM X1"/>
    <property type="match status" value="1"/>
</dbReference>
<dbReference type="Pfam" id="PF12624">
    <property type="entry name" value="VPS13_N"/>
    <property type="match status" value="1"/>
</dbReference>
<sequence length="1281" mass="146559">MLVGIRQKSNNENVTSGISGTFEFVGLKLRPDALHDLHEDLNIKDGFIGKLGVQFSTAKFLTEPIVVNIEDITLVCSLQDISNSPEAIKKRIAENYMKKFKALEEAEKQKAAKPKEVEIKKDKSSSNAKKVSDKDTMFDKLTAKAITNLQVNIKNIHIRYEDVTYKKNPFVLGLFLGSLSIKSTDGKWVPALNTPGRIAFKVVELNNLSAYFATSSLIQYSESDQMKDKDEGLTDKRAKTRLHQLMVELISQKVDGRSENVIYDQKELIKEQQKQKLELTDSDSGENKETAIAPLNPQQSSSKSQLSTPSLQPLPNSTISTTSSLSFPPYFEQREFLLQPLNLNIHVQYTLKQTKGAPRPMVIVDISLPSLALQIGQYHLPHLARSALKFLPKDPKYKNLKEVVSLEQRLKDKQEYIQLWKDYLKKIQKYEQSDLLDEQDLRCKRAQQVADGMGEKDFIMGYVVDRDQEALKQIDIKINEYKIHLFEMKYEAEEIQTFRTIAEAGYVSQKKKEDEAQSEYDQKKQQIRGQKGFLQRTLFIPSAEEKKLQQEFEAKLQEIKEQCENEEIDEDEILNNVGRLVDLYEQSEISPENIIGDLDDKDKKALFGDSDDSQSLDELIIDSNSEEFILVRAGFSVGSISLNLLDKRKYISVEFDKKRKQSKSKNKTNQSEKELLDSKFNNTVIPFYSFSLINLRGAASYRPFNSGINAALMLDNLLLIDRAEEQLWEDEKEDEERNKEEIVQYSERRSVLIEYNAENRKKERKIVKLQLDKEKGEINKDNKQNNLQIINEDEEEDDQSEKDIVIQRRLQTKAQQIMEIESGSNSSTSSFIKDQSDSTGDKVPFLLLMVQFHPLASDHVELASQSSSSSSVSSLQLASKSKNPDISLSFRLLPLDIIFPTISSISRILQSVFRLTSSDSSPKEKPSNSASQSQIQSVNIQPVVAEQPKQQTKQSDDRMLLDVNVSVGLPKITLPIGQIDQKNQTDKNPEDHFAVIKLGKLRLQSYATQELKKEDDVQSAPSSIFDLFELKYTYLSIRFKSIKYFIQQEGKGIKKDTSQPYPQFIKYSTILSPLTIKGSLHQSISQNDLSLAQFRGSLTIHPISFIASFANVSLISTFMNLYLNMLLKNLNVIEKDKEEEEEEKEQLKQIRTIDKRVQNDLMHQSILDLNKANDKEEKDQKEADKKKQKEKEKDKVEIVKKEKAKKKVELVPKEKTKYDIELNIEKFSAILTNGNVLNKNETYIQEEELINFSLTSTHVHFVQREFDISAIVRIGSLLVTD</sequence>
<feature type="compositionally biased region" description="Basic and acidic residues" evidence="3">
    <location>
        <begin position="275"/>
        <end position="289"/>
    </location>
</feature>
<accession>A0A5J4V949</accession>
<organism evidence="5 6">
    <name type="scientific">Streblomastix strix</name>
    <dbReference type="NCBI Taxonomy" id="222440"/>
    <lineage>
        <taxon>Eukaryota</taxon>
        <taxon>Metamonada</taxon>
        <taxon>Preaxostyla</taxon>
        <taxon>Oxymonadida</taxon>
        <taxon>Streblomastigidae</taxon>
        <taxon>Streblomastix</taxon>
    </lineage>
</organism>
<evidence type="ECO:0000313" key="6">
    <source>
        <dbReference type="Proteomes" id="UP000324800"/>
    </source>
</evidence>
<evidence type="ECO:0000256" key="1">
    <source>
        <dbReference type="ARBA" id="ARBA00022448"/>
    </source>
</evidence>
<dbReference type="Proteomes" id="UP000324800">
    <property type="component" value="Unassembled WGS sequence"/>
</dbReference>
<feature type="non-terminal residue" evidence="5">
    <location>
        <position position="1281"/>
    </location>
</feature>
<name>A0A5J4V949_9EUKA</name>
<keyword evidence="2" id="KW-0175">Coiled coil</keyword>
<feature type="region of interest" description="Disordered" evidence="3">
    <location>
        <begin position="917"/>
        <end position="957"/>
    </location>
</feature>
<feature type="compositionally biased region" description="Basic and acidic residues" evidence="3">
    <location>
        <begin position="1171"/>
        <end position="1195"/>
    </location>
</feature>
<evidence type="ECO:0000259" key="4">
    <source>
        <dbReference type="Pfam" id="PF12624"/>
    </source>
</evidence>
<reference evidence="5 6" key="1">
    <citation type="submission" date="2019-03" db="EMBL/GenBank/DDBJ databases">
        <title>Single cell metagenomics reveals metabolic interactions within the superorganism composed of flagellate Streblomastix strix and complex community of Bacteroidetes bacteria on its surface.</title>
        <authorList>
            <person name="Treitli S.C."/>
            <person name="Kolisko M."/>
            <person name="Husnik F."/>
            <person name="Keeling P."/>
            <person name="Hampl V."/>
        </authorList>
    </citation>
    <scope>NUCLEOTIDE SEQUENCE [LARGE SCALE GENOMIC DNA]</scope>
    <source>
        <strain evidence="5">ST1C</strain>
    </source>
</reference>
<keyword evidence="1" id="KW-0813">Transport</keyword>
<dbReference type="InterPro" id="IPR026854">
    <property type="entry name" value="VPS13_N"/>
</dbReference>